<dbReference type="InterPro" id="IPR000953">
    <property type="entry name" value="Chromo/chromo_shadow_dom"/>
</dbReference>
<proteinExistence type="predicted"/>
<dbReference type="InterPro" id="IPR023780">
    <property type="entry name" value="Chromo_domain"/>
</dbReference>
<dbReference type="RefSeq" id="XP_007720827.1">
    <property type="nucleotide sequence ID" value="XM_007722637.1"/>
</dbReference>
<dbReference type="Pfam" id="PF00385">
    <property type="entry name" value="Chromo"/>
    <property type="match status" value="1"/>
</dbReference>
<evidence type="ECO:0000256" key="1">
    <source>
        <dbReference type="ARBA" id="ARBA00004123"/>
    </source>
</evidence>
<reference evidence="6 7" key="1">
    <citation type="submission" date="2013-03" db="EMBL/GenBank/DDBJ databases">
        <title>The Genome Sequence of Capronia coronata CBS 617.96.</title>
        <authorList>
            <consortium name="The Broad Institute Genomics Platform"/>
            <person name="Cuomo C."/>
            <person name="de Hoog S."/>
            <person name="Gorbushina A."/>
            <person name="Walker B."/>
            <person name="Young S.K."/>
            <person name="Zeng Q."/>
            <person name="Gargeya S."/>
            <person name="Fitzgerald M."/>
            <person name="Haas B."/>
            <person name="Abouelleil A."/>
            <person name="Allen A.W."/>
            <person name="Alvarado L."/>
            <person name="Arachchi H.M."/>
            <person name="Berlin A.M."/>
            <person name="Chapman S.B."/>
            <person name="Gainer-Dewar J."/>
            <person name="Goldberg J."/>
            <person name="Griggs A."/>
            <person name="Gujja S."/>
            <person name="Hansen M."/>
            <person name="Howarth C."/>
            <person name="Imamovic A."/>
            <person name="Ireland A."/>
            <person name="Larimer J."/>
            <person name="McCowan C."/>
            <person name="Murphy C."/>
            <person name="Pearson M."/>
            <person name="Poon T.W."/>
            <person name="Priest M."/>
            <person name="Roberts A."/>
            <person name="Saif S."/>
            <person name="Shea T."/>
            <person name="Sisk P."/>
            <person name="Sykes S."/>
            <person name="Wortman J."/>
            <person name="Nusbaum C."/>
            <person name="Birren B."/>
        </authorList>
    </citation>
    <scope>NUCLEOTIDE SEQUENCE [LARGE SCALE GENOMIC DNA]</scope>
    <source>
        <strain evidence="6 7">CBS 617.96</strain>
    </source>
</reference>
<dbReference type="GO" id="GO:0005634">
    <property type="term" value="C:nucleus"/>
    <property type="evidence" value="ECO:0007669"/>
    <property type="project" value="UniProtKB-SubCell"/>
</dbReference>
<gene>
    <name evidence="6" type="ORF">A1O1_01725</name>
</gene>
<evidence type="ECO:0000256" key="4">
    <source>
        <dbReference type="SAM" id="MobiDB-lite"/>
    </source>
</evidence>
<dbReference type="eggNOG" id="ENOG502STGS">
    <property type="taxonomic scope" value="Eukaryota"/>
</dbReference>
<evidence type="ECO:0000256" key="2">
    <source>
        <dbReference type="ARBA" id="ARBA00011353"/>
    </source>
</evidence>
<dbReference type="GeneID" id="19156626"/>
<feature type="region of interest" description="Disordered" evidence="4">
    <location>
        <begin position="128"/>
        <end position="188"/>
    </location>
</feature>
<organism evidence="6 7">
    <name type="scientific">Capronia coronata CBS 617.96</name>
    <dbReference type="NCBI Taxonomy" id="1182541"/>
    <lineage>
        <taxon>Eukaryota</taxon>
        <taxon>Fungi</taxon>
        <taxon>Dikarya</taxon>
        <taxon>Ascomycota</taxon>
        <taxon>Pezizomycotina</taxon>
        <taxon>Eurotiomycetes</taxon>
        <taxon>Chaetothyriomycetidae</taxon>
        <taxon>Chaetothyriales</taxon>
        <taxon>Herpotrichiellaceae</taxon>
        <taxon>Capronia</taxon>
    </lineage>
</organism>
<sequence>MVDSTNESTVGDDEVEYEVERILAQHTTDGKILYLVKWLGYPDEQCTWEPKESFLNPQTLADWQQQLAQGDTLDDEEVAALQARMDAYAGIQERTDTVQETVERAHASATVDYNPRFSYGREKIQGLLQESPSADNRKRSPGPLSKPLSDIVKLRKLTEPSSAKIRTAPSSTNTPSTGHGQASVIRRKSPSMANTIVDLQWSAAAHTHMAIRSTQHRTGDRFKNLRHQNNYFKLTRREPAPDISKIERRAADEWLVPRRAKPASQSPNLTSARDADDESWLFVPDDAHEERIGTGTRVSPIDDAPDQRPRQAVAPSHDSSASSQRLSSVPEPIIRAAAAASSNPIIKARNGRTWRHGDVVVHLRYGDHAVGDVKILHLPSWLRTKLLSLKKPSEQALLGNTTPALGGIESYEDTIRATDSLAEHLEVNNVAAVWEYPEEEENLVMILYSCRAKGWRHFGKKQVTMFEPRLHLAFRNKLFGFRLNCGPNEGIPAPPHPDNAPNIGQIGHLGAEVQGTMQGVISPVDADMGVQISTLGSTNEKALSSYQSLDETDPSPSLRDTIFSIAVEDILHVKDQPRRKAAVYIAFAASHPLQATAVKKWLGRHVSPRHIYTDAEKDGWADWCDEIDKKLAIVLFHNERPLYCDLKYFSRYLSSTAGISCYEMSFQYHKDATSHCAISRLFPRGAAIFITERSMRKFPEESLYAMRWFQKSSAKKVESWKMCLMPNAVDWILRQAQECGSEDRQNYIGMLEVIHRLQAQSKKWDVRRANGDPDDLVTKVPRYEQQRFLLSLPVPPKYPKWSETTVLAEMSEDQIDDRDLILLNYFYGLGATKAAQYRKFLVLDDKQPDKTRKHSWHVKFWHPTKFVREMKY</sequence>
<feature type="compositionally biased region" description="Polar residues" evidence="4">
    <location>
        <begin position="168"/>
        <end position="180"/>
    </location>
</feature>
<evidence type="ECO:0000259" key="5">
    <source>
        <dbReference type="PROSITE" id="PS50013"/>
    </source>
</evidence>
<dbReference type="InterPro" id="IPR016197">
    <property type="entry name" value="Chromo-like_dom_sf"/>
</dbReference>
<evidence type="ECO:0000256" key="3">
    <source>
        <dbReference type="ARBA" id="ARBA00023242"/>
    </source>
</evidence>
<dbReference type="PROSITE" id="PS50013">
    <property type="entry name" value="CHROMO_2"/>
    <property type="match status" value="1"/>
</dbReference>
<dbReference type="PANTHER" id="PTHR22812">
    <property type="entry name" value="CHROMOBOX PROTEIN"/>
    <property type="match status" value="1"/>
</dbReference>
<feature type="domain" description="Chromo" evidence="5">
    <location>
        <begin position="17"/>
        <end position="75"/>
    </location>
</feature>
<comment type="subunit">
    <text evidence="2">Component of the NuA4 histone acetyltransferase complex.</text>
</comment>
<dbReference type="SMART" id="SM00298">
    <property type="entry name" value="CHROMO"/>
    <property type="match status" value="1"/>
</dbReference>
<dbReference type="EMBL" id="AMWN01000002">
    <property type="protein sequence ID" value="EXJ93333.1"/>
    <property type="molecule type" value="Genomic_DNA"/>
</dbReference>
<dbReference type="OrthoDB" id="1918685at2759"/>
<dbReference type="GO" id="GO:0006338">
    <property type="term" value="P:chromatin remodeling"/>
    <property type="evidence" value="ECO:0007669"/>
    <property type="project" value="UniProtKB-ARBA"/>
</dbReference>
<feature type="region of interest" description="Disordered" evidence="4">
    <location>
        <begin position="257"/>
        <end position="279"/>
    </location>
</feature>
<keyword evidence="3" id="KW-0539">Nucleus</keyword>
<feature type="region of interest" description="Disordered" evidence="4">
    <location>
        <begin position="291"/>
        <end position="329"/>
    </location>
</feature>
<evidence type="ECO:0000313" key="6">
    <source>
        <dbReference type="EMBL" id="EXJ93333.1"/>
    </source>
</evidence>
<evidence type="ECO:0000313" key="7">
    <source>
        <dbReference type="Proteomes" id="UP000019484"/>
    </source>
</evidence>
<dbReference type="STRING" id="1182541.W9YLC4"/>
<comment type="caution">
    <text evidence="6">The sequence shown here is derived from an EMBL/GenBank/DDBJ whole genome shotgun (WGS) entry which is preliminary data.</text>
</comment>
<keyword evidence="7" id="KW-1185">Reference proteome</keyword>
<dbReference type="AlphaFoldDB" id="W9YLC4"/>
<comment type="subcellular location">
    <subcellularLocation>
        <location evidence="1">Nucleus</location>
    </subcellularLocation>
</comment>
<dbReference type="CDD" id="cd18966">
    <property type="entry name" value="chromodomain"/>
    <property type="match status" value="1"/>
</dbReference>
<feature type="compositionally biased region" description="Polar residues" evidence="4">
    <location>
        <begin position="317"/>
        <end position="327"/>
    </location>
</feature>
<dbReference type="Gene3D" id="2.40.50.40">
    <property type="match status" value="1"/>
</dbReference>
<dbReference type="SUPFAM" id="SSF54160">
    <property type="entry name" value="Chromo domain-like"/>
    <property type="match status" value="1"/>
</dbReference>
<dbReference type="InterPro" id="IPR051219">
    <property type="entry name" value="Heterochromatin_chromo-domain"/>
</dbReference>
<dbReference type="Proteomes" id="UP000019484">
    <property type="component" value="Unassembled WGS sequence"/>
</dbReference>
<protein>
    <recommendedName>
        <fullName evidence="5">Chromo domain-containing protein</fullName>
    </recommendedName>
</protein>
<dbReference type="HOGENOM" id="CLU_009138_0_0_1"/>
<accession>W9YLC4</accession>
<name>W9YLC4_9EURO</name>